<protein>
    <submittedName>
        <fullName evidence="7">Ribose import permease protein RbsC</fullName>
    </submittedName>
</protein>
<dbReference type="AlphaFoldDB" id="A0A645AHC8"/>
<comment type="caution">
    <text evidence="7">The sequence shown here is derived from an EMBL/GenBank/DDBJ whole genome shotgun (WGS) entry which is preliminary data.</text>
</comment>
<dbReference type="InterPro" id="IPR001851">
    <property type="entry name" value="ABC_transp_permease"/>
</dbReference>
<evidence type="ECO:0000313" key="7">
    <source>
        <dbReference type="EMBL" id="MPM49054.1"/>
    </source>
</evidence>
<feature type="transmembrane region" description="Helical" evidence="6">
    <location>
        <begin position="155"/>
        <end position="176"/>
    </location>
</feature>
<keyword evidence="5 6" id="KW-0472">Membrane</keyword>
<evidence type="ECO:0000256" key="5">
    <source>
        <dbReference type="ARBA" id="ARBA00023136"/>
    </source>
</evidence>
<proteinExistence type="predicted"/>
<reference evidence="7" key="1">
    <citation type="submission" date="2019-08" db="EMBL/GenBank/DDBJ databases">
        <authorList>
            <person name="Kucharzyk K."/>
            <person name="Murdoch R.W."/>
            <person name="Higgins S."/>
            <person name="Loffler F."/>
        </authorList>
    </citation>
    <scope>NUCLEOTIDE SEQUENCE</scope>
</reference>
<dbReference type="GO" id="GO:0005886">
    <property type="term" value="C:plasma membrane"/>
    <property type="evidence" value="ECO:0007669"/>
    <property type="project" value="UniProtKB-SubCell"/>
</dbReference>
<comment type="subcellular location">
    <subcellularLocation>
        <location evidence="1">Cell membrane</location>
        <topology evidence="1">Multi-pass membrane protein</topology>
    </subcellularLocation>
</comment>
<keyword evidence="2" id="KW-1003">Cell membrane</keyword>
<evidence type="ECO:0000256" key="4">
    <source>
        <dbReference type="ARBA" id="ARBA00022989"/>
    </source>
</evidence>
<sequence length="334" mass="35223">MKLRKLNLSRYSIYLILLAMFIGSSFLSPNFLTPENMTNIPRQLTVTTILAFGEMMLIICGMIDLSAGSVLALAGVLSVVAYKSTHSIVLALVVGIVVGVICNLISAVMTADFEVPPFIATLAVGMVARGAVLLYTHGQNILQLGNFTVLGQGSLGPVPIPVLFLIVAVAVTGYLMTQTKYGRALYAIGGNELAARASGINVRRTKYQAFILNGIFVGVAGVLFMSRVNAGLPNGAVGYEMEGLTSAVVGGTSFTGGVGTTLGTLAGAFIIGLLNNIMNLVGVQSYVQQITKGVIIAVAVMYDIRSKRTKRTHVILKADAVDSQPRPPEPSLQK</sequence>
<dbReference type="PANTHER" id="PTHR32196">
    <property type="entry name" value="ABC TRANSPORTER PERMEASE PROTEIN YPHD-RELATED-RELATED"/>
    <property type="match status" value="1"/>
</dbReference>
<keyword evidence="4 6" id="KW-1133">Transmembrane helix</keyword>
<evidence type="ECO:0000256" key="2">
    <source>
        <dbReference type="ARBA" id="ARBA00022475"/>
    </source>
</evidence>
<dbReference type="Pfam" id="PF02653">
    <property type="entry name" value="BPD_transp_2"/>
    <property type="match status" value="1"/>
</dbReference>
<dbReference type="EMBL" id="VSSQ01012362">
    <property type="protein sequence ID" value="MPM49054.1"/>
    <property type="molecule type" value="Genomic_DNA"/>
</dbReference>
<feature type="transmembrane region" description="Helical" evidence="6">
    <location>
        <begin position="52"/>
        <end position="81"/>
    </location>
</feature>
<gene>
    <name evidence="7" type="primary">rbsC_40</name>
    <name evidence="7" type="ORF">SDC9_95782</name>
</gene>
<dbReference type="CDD" id="cd06579">
    <property type="entry name" value="TM_PBP1_transp_AraH_like"/>
    <property type="match status" value="1"/>
</dbReference>
<organism evidence="7">
    <name type="scientific">bioreactor metagenome</name>
    <dbReference type="NCBI Taxonomy" id="1076179"/>
    <lineage>
        <taxon>unclassified sequences</taxon>
        <taxon>metagenomes</taxon>
        <taxon>ecological metagenomes</taxon>
    </lineage>
</organism>
<feature type="transmembrane region" description="Helical" evidence="6">
    <location>
        <begin position="207"/>
        <end position="226"/>
    </location>
</feature>
<feature type="transmembrane region" description="Helical" evidence="6">
    <location>
        <begin position="12"/>
        <end position="32"/>
    </location>
</feature>
<evidence type="ECO:0000256" key="3">
    <source>
        <dbReference type="ARBA" id="ARBA00022692"/>
    </source>
</evidence>
<evidence type="ECO:0000256" key="1">
    <source>
        <dbReference type="ARBA" id="ARBA00004651"/>
    </source>
</evidence>
<accession>A0A645AHC8</accession>
<feature type="transmembrane region" description="Helical" evidence="6">
    <location>
        <begin position="247"/>
        <end position="274"/>
    </location>
</feature>
<keyword evidence="3 6" id="KW-0812">Transmembrane</keyword>
<dbReference type="GO" id="GO:0022857">
    <property type="term" value="F:transmembrane transporter activity"/>
    <property type="evidence" value="ECO:0007669"/>
    <property type="project" value="InterPro"/>
</dbReference>
<evidence type="ECO:0000256" key="6">
    <source>
        <dbReference type="SAM" id="Phobius"/>
    </source>
</evidence>
<name>A0A645AHC8_9ZZZZ</name>
<feature type="transmembrane region" description="Helical" evidence="6">
    <location>
        <begin position="88"/>
        <end position="109"/>
    </location>
</feature>